<dbReference type="Gene3D" id="2.40.50.100">
    <property type="match status" value="1"/>
</dbReference>
<dbReference type="InterPro" id="IPR006143">
    <property type="entry name" value="RND_pump_MFP"/>
</dbReference>
<evidence type="ECO:0000259" key="4">
    <source>
        <dbReference type="Pfam" id="PF25954"/>
    </source>
</evidence>
<feature type="domain" description="YknX-like C-terminal permuted SH3-like" evidence="6">
    <location>
        <begin position="325"/>
        <end position="390"/>
    </location>
</feature>
<feature type="coiled-coil region" evidence="2">
    <location>
        <begin position="138"/>
        <end position="203"/>
    </location>
</feature>
<dbReference type="EMBL" id="WTYO01000003">
    <property type="protein sequence ID" value="MXO68797.1"/>
    <property type="molecule type" value="Genomic_DNA"/>
</dbReference>
<evidence type="ECO:0000256" key="1">
    <source>
        <dbReference type="ARBA" id="ARBA00009477"/>
    </source>
</evidence>
<evidence type="ECO:0000259" key="5">
    <source>
        <dbReference type="Pfam" id="PF25973"/>
    </source>
</evidence>
<dbReference type="Proteomes" id="UP000444401">
    <property type="component" value="Unassembled WGS sequence"/>
</dbReference>
<dbReference type="Pfam" id="PF25989">
    <property type="entry name" value="YknX_C"/>
    <property type="match status" value="1"/>
</dbReference>
<feature type="domain" description="CzcB-like barrel-sandwich hybrid" evidence="5">
    <location>
        <begin position="106"/>
        <end position="239"/>
    </location>
</feature>
<dbReference type="NCBIfam" id="TIGR01730">
    <property type="entry name" value="RND_mfp"/>
    <property type="match status" value="1"/>
</dbReference>
<keyword evidence="8" id="KW-1185">Reference proteome</keyword>
<dbReference type="Gene3D" id="2.40.420.20">
    <property type="match status" value="1"/>
</dbReference>
<dbReference type="Gene3D" id="1.10.287.470">
    <property type="entry name" value="Helix hairpin bin"/>
    <property type="match status" value="1"/>
</dbReference>
<feature type="transmembrane region" description="Helical" evidence="3">
    <location>
        <begin position="33"/>
        <end position="52"/>
    </location>
</feature>
<feature type="domain" description="CusB-like beta-barrel" evidence="4">
    <location>
        <begin position="248"/>
        <end position="317"/>
    </location>
</feature>
<evidence type="ECO:0000313" key="7">
    <source>
        <dbReference type="EMBL" id="MXO68797.1"/>
    </source>
</evidence>
<dbReference type="Pfam" id="PF25973">
    <property type="entry name" value="BSH_CzcB"/>
    <property type="match status" value="1"/>
</dbReference>
<dbReference type="RefSeq" id="WP_160733411.1">
    <property type="nucleotide sequence ID" value="NZ_WTYO01000003.1"/>
</dbReference>
<dbReference type="InterPro" id="IPR058792">
    <property type="entry name" value="Beta-barrel_RND_2"/>
</dbReference>
<evidence type="ECO:0000256" key="2">
    <source>
        <dbReference type="SAM" id="Coils"/>
    </source>
</evidence>
<accession>A0ABW9V1I1</accession>
<protein>
    <submittedName>
        <fullName evidence="7">Efflux RND transporter periplasmic adaptor subunit</fullName>
    </submittedName>
</protein>
<keyword evidence="3" id="KW-1133">Transmembrane helix</keyword>
<keyword evidence="3" id="KW-0472">Membrane</keyword>
<dbReference type="Pfam" id="PF25954">
    <property type="entry name" value="Beta-barrel_RND_2"/>
    <property type="match status" value="1"/>
</dbReference>
<evidence type="ECO:0000256" key="3">
    <source>
        <dbReference type="SAM" id="Phobius"/>
    </source>
</evidence>
<reference evidence="7 8" key="1">
    <citation type="submission" date="2019-12" db="EMBL/GenBank/DDBJ databases">
        <title>Genomic-based taxomic classification of the family Erythrobacteraceae.</title>
        <authorList>
            <person name="Xu L."/>
        </authorList>
    </citation>
    <scope>NUCLEOTIDE SEQUENCE [LARGE SCALE GENOMIC DNA]</scope>
    <source>
        <strain evidence="7 8">H32</strain>
    </source>
</reference>
<gene>
    <name evidence="7" type="ORF">GRI72_08160</name>
</gene>
<keyword evidence="3" id="KW-0812">Transmembrane</keyword>
<evidence type="ECO:0000313" key="8">
    <source>
        <dbReference type="Proteomes" id="UP000444401"/>
    </source>
</evidence>
<dbReference type="PANTHER" id="PTHR30469">
    <property type="entry name" value="MULTIDRUG RESISTANCE PROTEIN MDTA"/>
    <property type="match status" value="1"/>
</dbReference>
<keyword evidence="2" id="KW-0175">Coiled coil</keyword>
<comment type="caution">
    <text evidence="7">The sequence shown here is derived from an EMBL/GenBank/DDBJ whole genome shotgun (WGS) entry which is preliminary data.</text>
</comment>
<dbReference type="PANTHER" id="PTHR30469:SF15">
    <property type="entry name" value="HLYD FAMILY OF SECRETION PROTEINS"/>
    <property type="match status" value="1"/>
</dbReference>
<dbReference type="InterPro" id="IPR058647">
    <property type="entry name" value="BSH_CzcB-like"/>
</dbReference>
<dbReference type="Gene3D" id="2.40.30.170">
    <property type="match status" value="1"/>
</dbReference>
<dbReference type="SUPFAM" id="SSF111369">
    <property type="entry name" value="HlyD-like secretion proteins"/>
    <property type="match status" value="1"/>
</dbReference>
<sequence>MNYESPVTAERAEAYPADLVDEAEARAQRRRRWIIIGVFALVVLGAIAFFVARGGEGGAAGAGDDQSQAPVISVITPGRATIEGQIEASGTLAARRPLPVGSVGEGGRVLSVPVDAGDWVEQGQVLAVIDRAVQVQQIASARANVQVAQADADLAQANLDRALQLVDRGFISKADVDRLTATRDAARARVQVARAQLGELQERTARLNIYAPASGLVLDRNVEPGQTVGAGSGALFTIARGGEMEMLAKVSETDLASLSVGTQATVQPIGTDETFTGQVWQLSPTIEADNRQGTARIALSYAPGLRPGGFASATISSGTIVAPMLPESAVLSDNQGSYVYVVDDENKAQRRAIRLGMVTDRGIAIAEGLSGTERVVLRAGGFLTEGETVEPRKVDADGN</sequence>
<evidence type="ECO:0000259" key="6">
    <source>
        <dbReference type="Pfam" id="PF25989"/>
    </source>
</evidence>
<name>A0ABW9V1I1_9SPHN</name>
<comment type="similarity">
    <text evidence="1">Belongs to the membrane fusion protein (MFP) (TC 8.A.1) family.</text>
</comment>
<organism evidence="7 8">
    <name type="scientific">Pelagerythrobacter marinus</name>
    <dbReference type="NCBI Taxonomy" id="538382"/>
    <lineage>
        <taxon>Bacteria</taxon>
        <taxon>Pseudomonadati</taxon>
        <taxon>Pseudomonadota</taxon>
        <taxon>Alphaproteobacteria</taxon>
        <taxon>Sphingomonadales</taxon>
        <taxon>Erythrobacteraceae</taxon>
        <taxon>Pelagerythrobacter</taxon>
    </lineage>
</organism>
<dbReference type="InterPro" id="IPR058637">
    <property type="entry name" value="YknX-like_C"/>
</dbReference>
<proteinExistence type="inferred from homology"/>